<comment type="caution">
    <text evidence="1">The sequence shown here is derived from an EMBL/GenBank/DDBJ whole genome shotgun (WGS) entry which is preliminary data.</text>
</comment>
<dbReference type="Proteomes" id="UP001634007">
    <property type="component" value="Unassembled WGS sequence"/>
</dbReference>
<evidence type="ECO:0000313" key="2">
    <source>
        <dbReference type="Proteomes" id="UP001634007"/>
    </source>
</evidence>
<evidence type="ECO:0000313" key="1">
    <source>
        <dbReference type="EMBL" id="KAL3733729.1"/>
    </source>
</evidence>
<reference evidence="1 2" key="1">
    <citation type="submission" date="2024-11" db="EMBL/GenBank/DDBJ databases">
        <title>Chromosome-level genome assembly of Eucalyptus globulus Labill. provides insights into its genome evolution.</title>
        <authorList>
            <person name="Li X."/>
        </authorList>
    </citation>
    <scope>NUCLEOTIDE SEQUENCE [LARGE SCALE GENOMIC DNA]</scope>
    <source>
        <strain evidence="1">CL2024</strain>
        <tissue evidence="1">Fresh tender leaves</tissue>
    </source>
</reference>
<accession>A0ABD3K0T2</accession>
<dbReference type="AlphaFoldDB" id="A0ABD3K0T2"/>
<keyword evidence="2" id="KW-1185">Reference proteome</keyword>
<organism evidence="1 2">
    <name type="scientific">Eucalyptus globulus</name>
    <name type="common">Tasmanian blue gum</name>
    <dbReference type="NCBI Taxonomy" id="34317"/>
    <lineage>
        <taxon>Eukaryota</taxon>
        <taxon>Viridiplantae</taxon>
        <taxon>Streptophyta</taxon>
        <taxon>Embryophyta</taxon>
        <taxon>Tracheophyta</taxon>
        <taxon>Spermatophyta</taxon>
        <taxon>Magnoliopsida</taxon>
        <taxon>eudicotyledons</taxon>
        <taxon>Gunneridae</taxon>
        <taxon>Pentapetalae</taxon>
        <taxon>rosids</taxon>
        <taxon>malvids</taxon>
        <taxon>Myrtales</taxon>
        <taxon>Myrtaceae</taxon>
        <taxon>Myrtoideae</taxon>
        <taxon>Eucalypteae</taxon>
        <taxon>Eucalyptus</taxon>
    </lineage>
</organism>
<dbReference type="EMBL" id="JBJKBG010000006">
    <property type="protein sequence ID" value="KAL3733729.1"/>
    <property type="molecule type" value="Genomic_DNA"/>
</dbReference>
<gene>
    <name evidence="1" type="ORF">ACJRO7_023143</name>
</gene>
<sequence length="158" mass="18252">MDALEMNVRMVSARKADFKKRKKEVELWMRSVGSLEEQVHDLGRKVKAGHFFSHLMLKDRVSGLAIEVEKLNEKGKFDNGLTLNLKPAHGYELQLRELVRQASFCRSLRMLSRLRFKPPSWLSLTLMELRQLRQIRWPGSGRLDSACQVTSSQEDIVG</sequence>
<proteinExistence type="predicted"/>
<name>A0ABD3K0T2_EUCGL</name>
<protein>
    <submittedName>
        <fullName evidence="1">Uncharacterized protein</fullName>
    </submittedName>
</protein>